<evidence type="ECO:0000313" key="2">
    <source>
        <dbReference type="EMBL" id="GAG46545.1"/>
    </source>
</evidence>
<dbReference type="EMBL" id="BARS01050235">
    <property type="protein sequence ID" value="GAG46545.1"/>
    <property type="molecule type" value="Genomic_DNA"/>
</dbReference>
<accession>X0XTH5</accession>
<feature type="non-terminal residue" evidence="2">
    <location>
        <position position="84"/>
    </location>
</feature>
<protein>
    <submittedName>
        <fullName evidence="2">Uncharacterized protein</fullName>
    </submittedName>
</protein>
<organism evidence="2">
    <name type="scientific">marine sediment metagenome</name>
    <dbReference type="NCBI Taxonomy" id="412755"/>
    <lineage>
        <taxon>unclassified sequences</taxon>
        <taxon>metagenomes</taxon>
        <taxon>ecological metagenomes</taxon>
    </lineage>
</organism>
<sequence>MKQTKNIFFPVIFILIICLIFFSRLFYPKPSLFYTPDFGRSDIWNFNYPIKDFLARSLRSGQLPFWSKDVATGFPFLAEGRIQA</sequence>
<keyword evidence="1" id="KW-0812">Transmembrane</keyword>
<feature type="transmembrane region" description="Helical" evidence="1">
    <location>
        <begin position="7"/>
        <end position="27"/>
    </location>
</feature>
<evidence type="ECO:0000256" key="1">
    <source>
        <dbReference type="SAM" id="Phobius"/>
    </source>
</evidence>
<keyword evidence="1" id="KW-0472">Membrane</keyword>
<name>X0XTH5_9ZZZZ</name>
<comment type="caution">
    <text evidence="2">The sequence shown here is derived from an EMBL/GenBank/DDBJ whole genome shotgun (WGS) entry which is preliminary data.</text>
</comment>
<keyword evidence="1" id="KW-1133">Transmembrane helix</keyword>
<dbReference type="AlphaFoldDB" id="X0XTH5"/>
<reference evidence="2" key="1">
    <citation type="journal article" date="2014" name="Front. Microbiol.">
        <title>High frequency of phylogenetically diverse reductive dehalogenase-homologous genes in deep subseafloor sedimentary metagenomes.</title>
        <authorList>
            <person name="Kawai M."/>
            <person name="Futagami T."/>
            <person name="Toyoda A."/>
            <person name="Takaki Y."/>
            <person name="Nishi S."/>
            <person name="Hori S."/>
            <person name="Arai W."/>
            <person name="Tsubouchi T."/>
            <person name="Morono Y."/>
            <person name="Uchiyama I."/>
            <person name="Ito T."/>
            <person name="Fujiyama A."/>
            <person name="Inagaki F."/>
            <person name="Takami H."/>
        </authorList>
    </citation>
    <scope>NUCLEOTIDE SEQUENCE</scope>
    <source>
        <strain evidence="2">Expedition CK06-06</strain>
    </source>
</reference>
<gene>
    <name evidence="2" type="ORF">S01H1_75036</name>
</gene>
<proteinExistence type="predicted"/>